<name>M8ARH0_TRIUA</name>
<feature type="compositionally biased region" description="Basic and acidic residues" evidence="1">
    <location>
        <begin position="1"/>
        <end position="32"/>
    </location>
</feature>
<evidence type="ECO:0000313" key="2">
    <source>
        <dbReference type="EMBL" id="EMS63574.1"/>
    </source>
</evidence>
<accession>M8ARH0</accession>
<dbReference type="AlphaFoldDB" id="M8ARH0"/>
<gene>
    <name evidence="2" type="ORF">TRIUR3_31660</name>
</gene>
<evidence type="ECO:0000256" key="1">
    <source>
        <dbReference type="SAM" id="MobiDB-lite"/>
    </source>
</evidence>
<dbReference type="EMBL" id="KD067616">
    <property type="protein sequence ID" value="EMS63574.1"/>
    <property type="molecule type" value="Genomic_DNA"/>
</dbReference>
<reference evidence="2" key="1">
    <citation type="journal article" date="2013" name="Nature">
        <title>Draft genome of the wheat A-genome progenitor Triticum urartu.</title>
        <authorList>
            <person name="Ling H.Q."/>
            <person name="Zhao S."/>
            <person name="Liu D."/>
            <person name="Wang J."/>
            <person name="Sun H."/>
            <person name="Zhang C."/>
            <person name="Fan H."/>
            <person name="Li D."/>
            <person name="Dong L."/>
            <person name="Tao Y."/>
            <person name="Gao C."/>
            <person name="Wu H."/>
            <person name="Li Y."/>
            <person name="Cui Y."/>
            <person name="Guo X."/>
            <person name="Zheng S."/>
            <person name="Wang B."/>
            <person name="Yu K."/>
            <person name="Liang Q."/>
            <person name="Yang W."/>
            <person name="Lou X."/>
            <person name="Chen J."/>
            <person name="Feng M."/>
            <person name="Jian J."/>
            <person name="Zhang X."/>
            <person name="Luo G."/>
            <person name="Jiang Y."/>
            <person name="Liu J."/>
            <person name="Wang Z."/>
            <person name="Sha Y."/>
            <person name="Zhang B."/>
            <person name="Wu H."/>
            <person name="Tang D."/>
            <person name="Shen Q."/>
            <person name="Xue P."/>
            <person name="Zou S."/>
            <person name="Wang X."/>
            <person name="Liu X."/>
            <person name="Wang F."/>
            <person name="Yang Y."/>
            <person name="An X."/>
            <person name="Dong Z."/>
            <person name="Zhang K."/>
            <person name="Zhang X."/>
            <person name="Luo M.C."/>
            <person name="Dvorak J."/>
            <person name="Tong Y."/>
            <person name="Wang J."/>
            <person name="Yang H."/>
            <person name="Li Z."/>
            <person name="Wang D."/>
            <person name="Zhang A."/>
            <person name="Wang J."/>
        </authorList>
    </citation>
    <scope>NUCLEOTIDE SEQUENCE</scope>
</reference>
<protein>
    <submittedName>
        <fullName evidence="2">Uncharacterized protein</fullName>
    </submittedName>
</protein>
<sequence>MAGEEASERGEEGIWGEPRGKRSDRGESEARGRGPRRPGPYPLTVTASRWCDGSTPNAARVGATGEEGDLWGKRKQNSFIKTNLASKIPF</sequence>
<dbReference type="OMA" id="VTASRWC"/>
<proteinExistence type="predicted"/>
<feature type="region of interest" description="Disordered" evidence="1">
    <location>
        <begin position="1"/>
        <end position="69"/>
    </location>
</feature>
<organism evidence="2">
    <name type="scientific">Triticum urartu</name>
    <name type="common">Red wild einkorn</name>
    <name type="synonym">Crithodium urartu</name>
    <dbReference type="NCBI Taxonomy" id="4572"/>
    <lineage>
        <taxon>Eukaryota</taxon>
        <taxon>Viridiplantae</taxon>
        <taxon>Streptophyta</taxon>
        <taxon>Embryophyta</taxon>
        <taxon>Tracheophyta</taxon>
        <taxon>Spermatophyta</taxon>
        <taxon>Magnoliopsida</taxon>
        <taxon>Liliopsida</taxon>
        <taxon>Poales</taxon>
        <taxon>Poaceae</taxon>
        <taxon>BOP clade</taxon>
        <taxon>Pooideae</taxon>
        <taxon>Triticodae</taxon>
        <taxon>Triticeae</taxon>
        <taxon>Triticinae</taxon>
        <taxon>Triticum</taxon>
    </lineage>
</organism>